<comment type="caution">
    <text evidence="2">The sequence shown here is derived from an EMBL/GenBank/DDBJ whole genome shotgun (WGS) entry which is preliminary data.</text>
</comment>
<gene>
    <name evidence="2" type="ORF">F2P81_000147</name>
</gene>
<name>A0A6A4TTF4_SCOMX</name>
<evidence type="ECO:0000313" key="2">
    <source>
        <dbReference type="EMBL" id="KAF0046514.1"/>
    </source>
</evidence>
<dbReference type="AlphaFoldDB" id="A0A6A4TTF4"/>
<dbReference type="EMBL" id="VEVO01000001">
    <property type="protein sequence ID" value="KAF0046514.1"/>
    <property type="molecule type" value="Genomic_DNA"/>
</dbReference>
<organism evidence="2 3">
    <name type="scientific">Scophthalmus maximus</name>
    <name type="common">Turbot</name>
    <name type="synonym">Psetta maxima</name>
    <dbReference type="NCBI Taxonomy" id="52904"/>
    <lineage>
        <taxon>Eukaryota</taxon>
        <taxon>Metazoa</taxon>
        <taxon>Chordata</taxon>
        <taxon>Craniata</taxon>
        <taxon>Vertebrata</taxon>
        <taxon>Euteleostomi</taxon>
        <taxon>Actinopterygii</taxon>
        <taxon>Neopterygii</taxon>
        <taxon>Teleostei</taxon>
        <taxon>Neoteleostei</taxon>
        <taxon>Acanthomorphata</taxon>
        <taxon>Carangaria</taxon>
        <taxon>Pleuronectiformes</taxon>
        <taxon>Pleuronectoidei</taxon>
        <taxon>Scophthalmidae</taxon>
        <taxon>Scophthalmus</taxon>
    </lineage>
</organism>
<evidence type="ECO:0000256" key="1">
    <source>
        <dbReference type="SAM" id="MobiDB-lite"/>
    </source>
</evidence>
<sequence>MKIKQYGGEFGRANSADPIQGCSADHLIRRDPTAQRVRQRKKPNLNQIEENSTRRRQRQRGKPLISLVPV</sequence>
<feature type="region of interest" description="Disordered" evidence="1">
    <location>
        <begin position="1"/>
        <end position="70"/>
    </location>
</feature>
<reference evidence="2 3" key="1">
    <citation type="submission" date="2019-06" db="EMBL/GenBank/DDBJ databases">
        <title>Draft genomes of female and male turbot (Scophthalmus maximus).</title>
        <authorList>
            <person name="Xu H."/>
            <person name="Xu X.-W."/>
            <person name="Shao C."/>
            <person name="Chen S."/>
        </authorList>
    </citation>
    <scope>NUCLEOTIDE SEQUENCE [LARGE SCALE GENOMIC DNA]</scope>
    <source>
        <strain evidence="2">Ysfricsl-2016a</strain>
        <tissue evidence="2">Blood</tissue>
    </source>
</reference>
<dbReference type="Proteomes" id="UP000438429">
    <property type="component" value="Unassembled WGS sequence"/>
</dbReference>
<accession>A0A6A4TTF4</accession>
<protein>
    <submittedName>
        <fullName evidence="2">Uncharacterized protein</fullName>
    </submittedName>
</protein>
<proteinExistence type="predicted"/>
<evidence type="ECO:0000313" key="3">
    <source>
        <dbReference type="Proteomes" id="UP000438429"/>
    </source>
</evidence>